<dbReference type="GO" id="GO:0005524">
    <property type="term" value="F:ATP binding"/>
    <property type="evidence" value="ECO:0007669"/>
    <property type="project" value="UniProtKB-UniRule"/>
</dbReference>
<gene>
    <name evidence="12" type="ordered locus">FsymDg_1027</name>
</gene>
<dbReference type="SUPFAM" id="SSF52440">
    <property type="entry name" value="PreATP-grasp domain"/>
    <property type="match status" value="1"/>
</dbReference>
<evidence type="ECO:0000256" key="7">
    <source>
        <dbReference type="ARBA" id="ARBA00048501"/>
    </source>
</evidence>
<dbReference type="InterPro" id="IPR011761">
    <property type="entry name" value="ATP-grasp"/>
</dbReference>
<keyword evidence="6" id="KW-0092">Biotin</keyword>
<dbReference type="Gene3D" id="3.40.50.20">
    <property type="match status" value="1"/>
</dbReference>
<proteinExistence type="predicted"/>
<dbReference type="HOGENOM" id="CLU_000395_3_1_11"/>
<dbReference type="GO" id="GO:0046872">
    <property type="term" value="F:metal ion binding"/>
    <property type="evidence" value="ECO:0007669"/>
    <property type="project" value="InterPro"/>
</dbReference>
<keyword evidence="3 12" id="KW-0436">Ligase</keyword>
<dbReference type="InterPro" id="IPR011054">
    <property type="entry name" value="Rudment_hybrid_motif"/>
</dbReference>
<dbReference type="InterPro" id="IPR050856">
    <property type="entry name" value="Biotin_carboxylase_complex"/>
</dbReference>
<evidence type="ECO:0000256" key="5">
    <source>
        <dbReference type="ARBA" id="ARBA00022840"/>
    </source>
</evidence>
<dbReference type="AlphaFoldDB" id="F8AY30"/>
<dbReference type="Gene3D" id="2.40.50.100">
    <property type="match status" value="1"/>
</dbReference>
<dbReference type="InterPro" id="IPR011053">
    <property type="entry name" value="Single_hybrid_motif"/>
</dbReference>
<dbReference type="PANTHER" id="PTHR18866:SF33">
    <property type="entry name" value="METHYLCROTONOYL-COA CARBOXYLASE SUBUNIT ALPHA, MITOCHONDRIAL-RELATED"/>
    <property type="match status" value="1"/>
</dbReference>
<dbReference type="SUPFAM" id="SSF51246">
    <property type="entry name" value="Rudiment single hybrid motif"/>
    <property type="match status" value="1"/>
</dbReference>
<comment type="catalytic activity">
    <reaction evidence="7">
        <text>N(6)-biotinyl-L-lysyl-[protein] + hydrogencarbonate + ATP = N(6)-carboxybiotinyl-L-lysyl-[protein] + ADP + phosphate + H(+)</text>
        <dbReference type="Rhea" id="RHEA:13501"/>
        <dbReference type="Rhea" id="RHEA-COMP:10505"/>
        <dbReference type="Rhea" id="RHEA-COMP:10506"/>
        <dbReference type="ChEBI" id="CHEBI:15378"/>
        <dbReference type="ChEBI" id="CHEBI:17544"/>
        <dbReference type="ChEBI" id="CHEBI:30616"/>
        <dbReference type="ChEBI" id="CHEBI:43474"/>
        <dbReference type="ChEBI" id="CHEBI:83144"/>
        <dbReference type="ChEBI" id="CHEBI:83145"/>
        <dbReference type="ChEBI" id="CHEBI:456216"/>
        <dbReference type="EC" id="6.3.4.14"/>
    </reaction>
    <physiologicalReaction direction="left-to-right" evidence="7">
        <dbReference type="Rhea" id="RHEA:13502"/>
    </physiologicalReaction>
</comment>
<sequence length="589" mass="61894">MRKILIANRGEIAVRVARASRDAGYASVAVYAEPDIDALHVRIADEAYALSGSTPGDSYLRINKILDAARASGADAVHPGYGFLSENADFAEAVIEAGLTWIGPPPEAIRRLGDKTAARHIALAVGAPLAPGTPDPVASVDEVVAFAEQHGLPVAIKAAFGGGGRGLKVAWNAEELPELFESAVREATAAFGRGECFVERYLDQPRHVETQILADSHGTVVVVGTRDCSLQRRYQKLVEEAPAPFLTEEQRTSLYEASRAVVREAGYVGAGTVEFLIGRDGTISFLEVNTRLQVEHPVTEETSGIDLVRAQFRIAEGEALDPVDPAPRGHSIEFRINGEDPGRNFLPAPGTVTRFVAPTGPGVRVDTGIESGAVIGGAFDSLLAKLIVTGATRTEALERARRALDETVLEGLATVLPFHRAVVRDPAFAPADATEPFRVHNRWIETEFDNTIPVFTGGVDADTEQAARESVVVEVGGRRLEVVLPAGFGAVAAGGPAAGAGAARPRRRSGAKAARVASGNELTSPMQGTIVKIAVSDGDTVEAGDLVVVLEAMKMEQPITAHRAGTVAGLTATVGAVVSSGAVLCEIKD</sequence>
<feature type="domain" description="ATP-grasp" evidence="10">
    <location>
        <begin position="119"/>
        <end position="316"/>
    </location>
</feature>
<keyword evidence="13" id="KW-1185">Reference proteome</keyword>
<evidence type="ECO:0000259" key="11">
    <source>
        <dbReference type="PROSITE" id="PS50979"/>
    </source>
</evidence>
<dbReference type="Gene3D" id="3.30.1490.20">
    <property type="entry name" value="ATP-grasp fold, A domain"/>
    <property type="match status" value="1"/>
</dbReference>
<keyword evidence="12" id="KW-0670">Pyruvate</keyword>
<dbReference type="EC" id="6.3.4.14" evidence="2"/>
<dbReference type="FunFam" id="3.40.50.20:FF:000010">
    <property type="entry name" value="Propionyl-CoA carboxylase subunit alpha"/>
    <property type="match status" value="1"/>
</dbReference>
<dbReference type="SMART" id="SM00878">
    <property type="entry name" value="Biotin_carb_C"/>
    <property type="match status" value="1"/>
</dbReference>
<dbReference type="eggNOG" id="COG4770">
    <property type="taxonomic scope" value="Bacteria"/>
</dbReference>
<feature type="domain" description="Biotin carboxylation" evidence="11">
    <location>
        <begin position="1"/>
        <end position="443"/>
    </location>
</feature>
<dbReference type="Pfam" id="PF02785">
    <property type="entry name" value="Biotin_carb_C"/>
    <property type="match status" value="1"/>
</dbReference>
<keyword evidence="4 8" id="KW-0547">Nucleotide-binding</keyword>
<dbReference type="InterPro" id="IPR005481">
    <property type="entry name" value="BC-like_N"/>
</dbReference>
<dbReference type="Pfam" id="PF02786">
    <property type="entry name" value="CPSase_L_D2"/>
    <property type="match status" value="1"/>
</dbReference>
<dbReference type="PROSITE" id="PS00867">
    <property type="entry name" value="CPSASE_2"/>
    <property type="match status" value="1"/>
</dbReference>
<dbReference type="PROSITE" id="PS50975">
    <property type="entry name" value="ATP_GRASP"/>
    <property type="match status" value="1"/>
</dbReference>
<dbReference type="InterPro" id="IPR013815">
    <property type="entry name" value="ATP_grasp_subdomain_1"/>
</dbReference>
<dbReference type="Pfam" id="PF00289">
    <property type="entry name" value="Biotin_carb_N"/>
    <property type="match status" value="1"/>
</dbReference>
<dbReference type="PANTHER" id="PTHR18866">
    <property type="entry name" value="CARBOXYLASE:PYRUVATE/ACETYL-COA/PROPIONYL-COA CARBOXYLASE"/>
    <property type="match status" value="1"/>
</dbReference>
<evidence type="ECO:0000259" key="9">
    <source>
        <dbReference type="PROSITE" id="PS50968"/>
    </source>
</evidence>
<dbReference type="KEGG" id="fsy:FsymDg_1027"/>
<reference evidence="12 13" key="1">
    <citation type="submission" date="2011-05" db="EMBL/GenBank/DDBJ databases">
        <title>Complete sequence of chromosome of Frankia symbiont of Datisca glomerata.</title>
        <authorList>
            <consortium name="US DOE Joint Genome Institute"/>
            <person name="Lucas S."/>
            <person name="Han J."/>
            <person name="Lapidus A."/>
            <person name="Cheng J.-F."/>
            <person name="Goodwin L."/>
            <person name="Pitluck S."/>
            <person name="Peters L."/>
            <person name="Mikhailova N."/>
            <person name="Chertkov O."/>
            <person name="Teshima H."/>
            <person name="Han C."/>
            <person name="Tapia R."/>
            <person name="Land M."/>
            <person name="Hauser L."/>
            <person name="Kyrpides N."/>
            <person name="Ivanova N."/>
            <person name="Pagani I."/>
            <person name="Berry A."/>
            <person name="Pawlowski K."/>
            <person name="Persson T."/>
            <person name="Vanden Heuvel B."/>
            <person name="Benson D."/>
            <person name="Woyke T."/>
        </authorList>
    </citation>
    <scope>NUCLEOTIDE SEQUENCE [LARGE SCALE GENOMIC DNA]</scope>
    <source>
        <strain evidence="13">4085684</strain>
    </source>
</reference>
<comment type="cofactor">
    <cofactor evidence="1">
        <name>biotin</name>
        <dbReference type="ChEBI" id="CHEBI:57586"/>
    </cofactor>
</comment>
<dbReference type="InterPro" id="IPR005482">
    <property type="entry name" value="Biotin_COase_C"/>
</dbReference>
<dbReference type="Gene3D" id="3.30.470.20">
    <property type="entry name" value="ATP-grasp fold, B domain"/>
    <property type="match status" value="1"/>
</dbReference>
<dbReference type="InterPro" id="IPR016185">
    <property type="entry name" value="PreATP-grasp_dom_sf"/>
</dbReference>
<evidence type="ECO:0000256" key="4">
    <source>
        <dbReference type="ARBA" id="ARBA00022741"/>
    </source>
</evidence>
<name>F8AY30_9ACTN</name>
<dbReference type="InterPro" id="IPR011764">
    <property type="entry name" value="Biotin_carboxylation_dom"/>
</dbReference>
<evidence type="ECO:0000256" key="3">
    <source>
        <dbReference type="ARBA" id="ARBA00022598"/>
    </source>
</evidence>
<dbReference type="InterPro" id="IPR005479">
    <property type="entry name" value="CPAse_ATP-bd"/>
</dbReference>
<feature type="domain" description="Lipoyl-binding" evidence="9">
    <location>
        <begin position="512"/>
        <end position="588"/>
    </location>
</feature>
<dbReference type="PROSITE" id="PS50979">
    <property type="entry name" value="BC"/>
    <property type="match status" value="1"/>
</dbReference>
<evidence type="ECO:0000313" key="12">
    <source>
        <dbReference type="EMBL" id="AEH08531.1"/>
    </source>
</evidence>
<accession>F8AY30</accession>
<dbReference type="InterPro" id="IPR000089">
    <property type="entry name" value="Biotin_lipoyl"/>
</dbReference>
<protein>
    <recommendedName>
        <fullName evidence="2">biotin carboxylase</fullName>
        <ecNumber evidence="2">6.3.4.14</ecNumber>
    </recommendedName>
</protein>
<evidence type="ECO:0000256" key="2">
    <source>
        <dbReference type="ARBA" id="ARBA00013263"/>
    </source>
</evidence>
<dbReference type="EMBL" id="CP002801">
    <property type="protein sequence ID" value="AEH08531.1"/>
    <property type="molecule type" value="Genomic_DNA"/>
</dbReference>
<keyword evidence="5 8" id="KW-0067">ATP-binding</keyword>
<evidence type="ECO:0000256" key="8">
    <source>
        <dbReference type="PROSITE-ProRule" id="PRU00409"/>
    </source>
</evidence>
<evidence type="ECO:0000259" key="10">
    <source>
        <dbReference type="PROSITE" id="PS50975"/>
    </source>
</evidence>
<organism evidence="12 13">
    <name type="scientific">Candidatus Protofrankia datiscae</name>
    <dbReference type="NCBI Taxonomy" id="2716812"/>
    <lineage>
        <taxon>Bacteria</taxon>
        <taxon>Bacillati</taxon>
        <taxon>Actinomycetota</taxon>
        <taxon>Actinomycetes</taxon>
        <taxon>Frankiales</taxon>
        <taxon>Frankiaceae</taxon>
        <taxon>Protofrankia</taxon>
    </lineage>
</organism>
<dbReference type="STRING" id="656024.FsymDg_1027"/>
<dbReference type="FunFam" id="2.40.50.100:FF:000003">
    <property type="entry name" value="Acetyl-CoA carboxylase biotin carboxyl carrier protein"/>
    <property type="match status" value="1"/>
</dbReference>
<dbReference type="CDD" id="cd06850">
    <property type="entry name" value="biotinyl_domain"/>
    <property type="match status" value="1"/>
</dbReference>
<evidence type="ECO:0000256" key="6">
    <source>
        <dbReference type="ARBA" id="ARBA00023267"/>
    </source>
</evidence>
<dbReference type="PROSITE" id="PS00188">
    <property type="entry name" value="BIOTIN"/>
    <property type="match status" value="1"/>
</dbReference>
<evidence type="ECO:0000256" key="1">
    <source>
        <dbReference type="ARBA" id="ARBA00001953"/>
    </source>
</evidence>
<dbReference type="InterPro" id="IPR001882">
    <property type="entry name" value="Biotin_BS"/>
</dbReference>
<dbReference type="PROSITE" id="PS50968">
    <property type="entry name" value="BIOTINYL_LIPOYL"/>
    <property type="match status" value="1"/>
</dbReference>
<dbReference type="Proteomes" id="UP000001549">
    <property type="component" value="Chromosome"/>
</dbReference>
<dbReference type="RefSeq" id="WP_013872509.1">
    <property type="nucleotide sequence ID" value="NC_015656.1"/>
</dbReference>
<dbReference type="GO" id="GO:0004075">
    <property type="term" value="F:biotin carboxylase activity"/>
    <property type="evidence" value="ECO:0007669"/>
    <property type="project" value="UniProtKB-EC"/>
</dbReference>
<dbReference type="SUPFAM" id="SSF56059">
    <property type="entry name" value="Glutathione synthetase ATP-binding domain-like"/>
    <property type="match status" value="1"/>
</dbReference>
<dbReference type="FunFam" id="3.30.1490.20:FF:000003">
    <property type="entry name" value="acetyl-CoA carboxylase isoform X1"/>
    <property type="match status" value="1"/>
</dbReference>
<dbReference type="Pfam" id="PF00364">
    <property type="entry name" value="Biotin_lipoyl"/>
    <property type="match status" value="1"/>
</dbReference>
<dbReference type="SUPFAM" id="SSF51230">
    <property type="entry name" value="Single hybrid motif"/>
    <property type="match status" value="1"/>
</dbReference>
<evidence type="ECO:0000313" key="13">
    <source>
        <dbReference type="Proteomes" id="UP000001549"/>
    </source>
</evidence>